<feature type="domain" description="AprE-like beta-barrel" evidence="8">
    <location>
        <begin position="278"/>
        <end position="365"/>
    </location>
</feature>
<evidence type="ECO:0000313" key="9">
    <source>
        <dbReference type="EMBL" id="MBA2133782.1"/>
    </source>
</evidence>
<dbReference type="Gene3D" id="1.10.287.470">
    <property type="entry name" value="Helix hairpin bin"/>
    <property type="match status" value="1"/>
</dbReference>
<dbReference type="InterPro" id="IPR050739">
    <property type="entry name" value="MFP"/>
</dbReference>
<dbReference type="AlphaFoldDB" id="A0A8J6HYB1"/>
<comment type="similarity">
    <text evidence="2">Belongs to the membrane fusion protein (MFP) (TC 8.A.1) family.</text>
</comment>
<dbReference type="PRINTS" id="PR01490">
    <property type="entry name" value="RTXTOXIND"/>
</dbReference>
<evidence type="ECO:0000256" key="5">
    <source>
        <dbReference type="ARBA" id="ARBA00023136"/>
    </source>
</evidence>
<dbReference type="Gene3D" id="2.40.50.100">
    <property type="match status" value="1"/>
</dbReference>
<keyword evidence="6" id="KW-0175">Coiled coil</keyword>
<feature type="coiled-coil region" evidence="6">
    <location>
        <begin position="184"/>
        <end position="240"/>
    </location>
</feature>
<sequence length="383" mass="44328">MREEIIDLSELTESREMLQAREPKFISSFIWLVLLLFASSFLWMWFGEIDIVVKATGVVRPVGNVSIIRSIYGGKLEQIFYKEGVKVKKGDPLFLIETSSLEREKENLMQKKKRLEKEAENLEKMQRSVQEGKNLFTEEDLHYYNWFLSYHYDYKQLHLVYLKTKSRYQREKNLGPGVTSEVNLEELRTEYLLAEINRDRHKSKMLVEIKERLEANQVQLLEVQKLLEEVEEKIKMHQITAPIDGVVQVLQQFNSGDYLPAGVEILRIIPVQGTGMKVDLMVKNKDIGNLTQGQKVNYRFLALPYKEYGSLSGEVTNIAGDAQIANTDNELVYLVEGSLEGDQLIDKKGQPAKVKVGMLCEARVVVKKRRILYFILEKMNLLS</sequence>
<evidence type="ECO:0000256" key="2">
    <source>
        <dbReference type="ARBA" id="ARBA00009477"/>
    </source>
</evidence>
<keyword evidence="4 7" id="KW-1133">Transmembrane helix</keyword>
<dbReference type="Gene3D" id="2.40.30.170">
    <property type="match status" value="1"/>
</dbReference>
<proteinExistence type="inferred from homology"/>
<evidence type="ECO:0000313" key="10">
    <source>
        <dbReference type="Proteomes" id="UP000657177"/>
    </source>
</evidence>
<dbReference type="PANTHER" id="PTHR30386">
    <property type="entry name" value="MEMBRANE FUSION SUBUNIT OF EMRAB-TOLC MULTIDRUG EFFLUX PUMP"/>
    <property type="match status" value="1"/>
</dbReference>
<evidence type="ECO:0000256" key="7">
    <source>
        <dbReference type="SAM" id="Phobius"/>
    </source>
</evidence>
<feature type="coiled-coil region" evidence="6">
    <location>
        <begin position="98"/>
        <end position="135"/>
    </location>
</feature>
<dbReference type="RefSeq" id="WP_181340252.1">
    <property type="nucleotide sequence ID" value="NZ_JAAKDE010000021.1"/>
</dbReference>
<evidence type="ECO:0000256" key="3">
    <source>
        <dbReference type="ARBA" id="ARBA00022692"/>
    </source>
</evidence>
<keyword evidence="3 7" id="KW-0812">Transmembrane</keyword>
<dbReference type="EMBL" id="JAAKDE010000021">
    <property type="protein sequence ID" value="MBA2133782.1"/>
    <property type="molecule type" value="Genomic_DNA"/>
</dbReference>
<comment type="caution">
    <text evidence="9">The sequence shown here is derived from an EMBL/GenBank/DDBJ whole genome shotgun (WGS) entry which is preliminary data.</text>
</comment>
<gene>
    <name evidence="9" type="ORF">G5B42_09585</name>
</gene>
<dbReference type="SUPFAM" id="SSF111369">
    <property type="entry name" value="HlyD-like secretion proteins"/>
    <property type="match status" value="1"/>
</dbReference>
<reference evidence="9" key="1">
    <citation type="submission" date="2020-06" db="EMBL/GenBank/DDBJ databases">
        <title>Novel chitinolytic bacterium.</title>
        <authorList>
            <person name="Ungkulpasvich U."/>
            <person name="Kosugi A."/>
            <person name="Uke A."/>
        </authorList>
    </citation>
    <scope>NUCLEOTIDE SEQUENCE</scope>
    <source>
        <strain evidence="9">UUS1-1</strain>
    </source>
</reference>
<evidence type="ECO:0000259" key="8">
    <source>
        <dbReference type="Pfam" id="PF26002"/>
    </source>
</evidence>
<comment type="subcellular location">
    <subcellularLocation>
        <location evidence="1">Membrane</location>
        <topology evidence="1">Single-pass membrane protein</topology>
    </subcellularLocation>
</comment>
<keyword evidence="10" id="KW-1185">Reference proteome</keyword>
<dbReference type="PANTHER" id="PTHR30386:SF26">
    <property type="entry name" value="TRANSPORT PROTEIN COMB"/>
    <property type="match status" value="1"/>
</dbReference>
<dbReference type="GO" id="GO:0016020">
    <property type="term" value="C:membrane"/>
    <property type="evidence" value="ECO:0007669"/>
    <property type="project" value="UniProtKB-SubCell"/>
</dbReference>
<evidence type="ECO:0000256" key="6">
    <source>
        <dbReference type="SAM" id="Coils"/>
    </source>
</evidence>
<accession>A0A8J6HYB1</accession>
<dbReference type="Proteomes" id="UP000657177">
    <property type="component" value="Unassembled WGS sequence"/>
</dbReference>
<feature type="transmembrane region" description="Helical" evidence="7">
    <location>
        <begin position="25"/>
        <end position="46"/>
    </location>
</feature>
<dbReference type="InterPro" id="IPR058982">
    <property type="entry name" value="Beta-barrel_AprE"/>
</dbReference>
<name>A0A8J6HYB1_9FIRM</name>
<evidence type="ECO:0000256" key="4">
    <source>
        <dbReference type="ARBA" id="ARBA00022989"/>
    </source>
</evidence>
<protein>
    <submittedName>
        <fullName evidence="9">HlyD family efflux transporter periplasmic adaptor subunit</fullName>
    </submittedName>
</protein>
<organism evidence="9 10">
    <name type="scientific">Capillibacterium thermochitinicola</name>
    <dbReference type="NCBI Taxonomy" id="2699427"/>
    <lineage>
        <taxon>Bacteria</taxon>
        <taxon>Bacillati</taxon>
        <taxon>Bacillota</taxon>
        <taxon>Capillibacterium</taxon>
    </lineage>
</organism>
<evidence type="ECO:0000256" key="1">
    <source>
        <dbReference type="ARBA" id="ARBA00004167"/>
    </source>
</evidence>
<dbReference type="Pfam" id="PF26002">
    <property type="entry name" value="Beta-barrel_AprE"/>
    <property type="match status" value="1"/>
</dbReference>
<keyword evidence="5 7" id="KW-0472">Membrane</keyword>